<dbReference type="FunFam" id="2.20.25.80:FF:000003">
    <property type="entry name" value="WRKY transcription factor 57"/>
    <property type="match status" value="1"/>
</dbReference>
<proteinExistence type="predicted"/>
<comment type="caution">
    <text evidence="8">The sequence shown here is derived from an EMBL/GenBank/DDBJ whole genome shotgun (WGS) entry which is preliminary data.</text>
</comment>
<evidence type="ECO:0000256" key="5">
    <source>
        <dbReference type="ARBA" id="ARBA00023242"/>
    </source>
</evidence>
<accession>A0A5A7QU88</accession>
<protein>
    <submittedName>
        <fullName evidence="8">WRKY DNA-binding protein 28</fullName>
    </submittedName>
</protein>
<keyword evidence="3 8" id="KW-0238">DNA-binding</keyword>
<feature type="domain" description="WRKY" evidence="7">
    <location>
        <begin position="157"/>
        <end position="222"/>
    </location>
</feature>
<dbReference type="OrthoDB" id="1936515at2759"/>
<dbReference type="GO" id="GO:0043565">
    <property type="term" value="F:sequence-specific DNA binding"/>
    <property type="evidence" value="ECO:0007669"/>
    <property type="project" value="InterPro"/>
</dbReference>
<dbReference type="Pfam" id="PF03106">
    <property type="entry name" value="WRKY"/>
    <property type="match status" value="1"/>
</dbReference>
<evidence type="ECO:0000256" key="4">
    <source>
        <dbReference type="ARBA" id="ARBA00023163"/>
    </source>
</evidence>
<keyword evidence="9" id="KW-1185">Reference proteome</keyword>
<dbReference type="SUPFAM" id="SSF118290">
    <property type="entry name" value="WRKY DNA-binding domain"/>
    <property type="match status" value="1"/>
</dbReference>
<dbReference type="Proteomes" id="UP000325081">
    <property type="component" value="Unassembled WGS sequence"/>
</dbReference>
<dbReference type="InterPro" id="IPR036576">
    <property type="entry name" value="WRKY_dom_sf"/>
</dbReference>
<dbReference type="AlphaFoldDB" id="A0A5A7QU88"/>
<keyword evidence="4" id="KW-0804">Transcription</keyword>
<evidence type="ECO:0000313" key="8">
    <source>
        <dbReference type="EMBL" id="GER48895.1"/>
    </source>
</evidence>
<evidence type="ECO:0000256" key="6">
    <source>
        <dbReference type="SAM" id="MobiDB-lite"/>
    </source>
</evidence>
<dbReference type="Gene3D" id="2.20.25.80">
    <property type="entry name" value="WRKY domain"/>
    <property type="match status" value="1"/>
</dbReference>
<keyword evidence="2" id="KW-0805">Transcription regulation</keyword>
<dbReference type="GO" id="GO:0003700">
    <property type="term" value="F:DNA-binding transcription factor activity"/>
    <property type="evidence" value="ECO:0007669"/>
    <property type="project" value="InterPro"/>
</dbReference>
<keyword evidence="5" id="KW-0539">Nucleus</keyword>
<dbReference type="PANTHER" id="PTHR31221">
    <property type="entry name" value="WRKY TRANSCRIPTION FACTOR PROTEIN 1-RELATED"/>
    <property type="match status" value="1"/>
</dbReference>
<reference evidence="9" key="1">
    <citation type="journal article" date="2019" name="Curr. Biol.">
        <title>Genome Sequence of Striga asiatica Provides Insight into the Evolution of Plant Parasitism.</title>
        <authorList>
            <person name="Yoshida S."/>
            <person name="Kim S."/>
            <person name="Wafula E.K."/>
            <person name="Tanskanen J."/>
            <person name="Kim Y.M."/>
            <person name="Honaas L."/>
            <person name="Yang Z."/>
            <person name="Spallek T."/>
            <person name="Conn C.E."/>
            <person name="Ichihashi Y."/>
            <person name="Cheong K."/>
            <person name="Cui S."/>
            <person name="Der J.P."/>
            <person name="Gundlach H."/>
            <person name="Jiao Y."/>
            <person name="Hori C."/>
            <person name="Ishida J.K."/>
            <person name="Kasahara H."/>
            <person name="Kiba T."/>
            <person name="Kim M.S."/>
            <person name="Koo N."/>
            <person name="Laohavisit A."/>
            <person name="Lee Y.H."/>
            <person name="Lumba S."/>
            <person name="McCourt P."/>
            <person name="Mortimer J.C."/>
            <person name="Mutuku J.M."/>
            <person name="Nomura T."/>
            <person name="Sasaki-Sekimoto Y."/>
            <person name="Seto Y."/>
            <person name="Wang Y."/>
            <person name="Wakatake T."/>
            <person name="Sakakibara H."/>
            <person name="Demura T."/>
            <person name="Yamaguchi S."/>
            <person name="Yoneyama K."/>
            <person name="Manabe R.I."/>
            <person name="Nelson D.C."/>
            <person name="Schulman A.H."/>
            <person name="Timko M.P."/>
            <person name="dePamphilis C.W."/>
            <person name="Choi D."/>
            <person name="Shirasu K."/>
        </authorList>
    </citation>
    <scope>NUCLEOTIDE SEQUENCE [LARGE SCALE GENOMIC DNA]</scope>
    <source>
        <strain evidence="9">cv. UVA1</strain>
    </source>
</reference>
<dbReference type="SMART" id="SM00774">
    <property type="entry name" value="WRKY"/>
    <property type="match status" value="1"/>
</dbReference>
<organism evidence="8 9">
    <name type="scientific">Striga asiatica</name>
    <name type="common">Asiatic witchweed</name>
    <name type="synonym">Buchnera asiatica</name>
    <dbReference type="NCBI Taxonomy" id="4170"/>
    <lineage>
        <taxon>Eukaryota</taxon>
        <taxon>Viridiplantae</taxon>
        <taxon>Streptophyta</taxon>
        <taxon>Embryophyta</taxon>
        <taxon>Tracheophyta</taxon>
        <taxon>Spermatophyta</taxon>
        <taxon>Magnoliopsida</taxon>
        <taxon>eudicotyledons</taxon>
        <taxon>Gunneridae</taxon>
        <taxon>Pentapetalae</taxon>
        <taxon>asterids</taxon>
        <taxon>lamiids</taxon>
        <taxon>Lamiales</taxon>
        <taxon>Orobanchaceae</taxon>
        <taxon>Buchnereae</taxon>
        <taxon>Striga</taxon>
    </lineage>
</organism>
<evidence type="ECO:0000313" key="9">
    <source>
        <dbReference type="Proteomes" id="UP000325081"/>
    </source>
</evidence>
<sequence>MSEELREFYYRHLFHDGHRQTSAATSTAAPFSGSLFPAATPPQPQTFDPNPYLSFSEILHGTSDHNKYILPETFAGGHKSSPEAATGGGGSGGELPATPNSSLSSSSAEAAGGFEDESSKGKKVGHQEDISKKEGKGKTKRGEKKEKQERFAFMTKSEVDHLEDGYRWRKYGQKAVKNSPYPRSYYRCTTQKCLVKKRVERSFQDPSIVVTTYEGKHNHHVPANLRGHVARMLAPSMFASSLETCGPSFPQELLLHQMPDYLYGYNNINGGSSNNLYHERTPAPHNPHQFQQFQDYGLLQDIIPPVFPKHEP</sequence>
<evidence type="ECO:0000256" key="3">
    <source>
        <dbReference type="ARBA" id="ARBA00023125"/>
    </source>
</evidence>
<comment type="subcellular location">
    <subcellularLocation>
        <location evidence="1">Nucleus</location>
    </subcellularLocation>
</comment>
<feature type="region of interest" description="Disordered" evidence="6">
    <location>
        <begin position="72"/>
        <end position="151"/>
    </location>
</feature>
<evidence type="ECO:0000259" key="7">
    <source>
        <dbReference type="PROSITE" id="PS50811"/>
    </source>
</evidence>
<dbReference type="InterPro" id="IPR003657">
    <property type="entry name" value="WRKY_dom"/>
</dbReference>
<evidence type="ECO:0000256" key="2">
    <source>
        <dbReference type="ARBA" id="ARBA00023015"/>
    </source>
</evidence>
<feature type="compositionally biased region" description="Basic and acidic residues" evidence="6">
    <location>
        <begin position="117"/>
        <end position="137"/>
    </location>
</feature>
<feature type="compositionally biased region" description="Low complexity" evidence="6">
    <location>
        <begin position="94"/>
        <end position="113"/>
    </location>
</feature>
<dbReference type="PANTHER" id="PTHR31221:SF358">
    <property type="entry name" value="WRKY TRANSCRIPTION FACTOR 71"/>
    <property type="match status" value="1"/>
</dbReference>
<name>A0A5A7QU88_STRAF</name>
<evidence type="ECO:0000256" key="1">
    <source>
        <dbReference type="ARBA" id="ARBA00004123"/>
    </source>
</evidence>
<gene>
    <name evidence="8" type="ORF">STAS_26096</name>
</gene>
<dbReference type="InterPro" id="IPR044810">
    <property type="entry name" value="WRKY_plant"/>
</dbReference>
<dbReference type="EMBL" id="BKCP01008404">
    <property type="protein sequence ID" value="GER48895.1"/>
    <property type="molecule type" value="Genomic_DNA"/>
</dbReference>
<dbReference type="PROSITE" id="PS50811">
    <property type="entry name" value="WRKY"/>
    <property type="match status" value="1"/>
</dbReference>
<dbReference type="GO" id="GO:0005634">
    <property type="term" value="C:nucleus"/>
    <property type="evidence" value="ECO:0007669"/>
    <property type="project" value="UniProtKB-SubCell"/>
</dbReference>